<dbReference type="Proteomes" id="UP000694728">
    <property type="component" value="Unplaced"/>
</dbReference>
<dbReference type="InterPro" id="IPR030477">
    <property type="entry name" value="IL-2_CS"/>
</dbReference>
<gene>
    <name evidence="12 13" type="primary">IL2</name>
</gene>
<feature type="chain" id="PRO_5044521267" description="Interleukin-2" evidence="12">
    <location>
        <begin position="21"/>
        <end position="184"/>
    </location>
</feature>
<dbReference type="Ensembl" id="ENSSSCT00015093021.1">
    <property type="protein sequence ID" value="ENSSSCP00015038064.1"/>
    <property type="gene ID" value="ENSSSCG00015069386.1"/>
</dbReference>
<evidence type="ECO:0000256" key="2">
    <source>
        <dbReference type="ARBA" id="ARBA00006949"/>
    </source>
</evidence>
<proteinExistence type="inferred from homology"/>
<dbReference type="Proteomes" id="UP000694720">
    <property type="component" value="Unplaced"/>
</dbReference>
<dbReference type="PRINTS" id="PR00265">
    <property type="entry name" value="INTERLEUKIN2"/>
</dbReference>
<keyword evidence="6 12" id="KW-0732">Signal</keyword>
<dbReference type="InterPro" id="IPR009079">
    <property type="entry name" value="4_helix_cytokine-like_core"/>
</dbReference>
<evidence type="ECO:0000256" key="4">
    <source>
        <dbReference type="ARBA" id="ARBA00022514"/>
    </source>
</evidence>
<comment type="subcellular location">
    <subcellularLocation>
        <location evidence="1 12">Secreted</location>
    </subcellularLocation>
</comment>
<dbReference type="Proteomes" id="UP000694722">
    <property type="component" value="Unplaced"/>
</dbReference>
<keyword evidence="8 12" id="KW-0339">Growth factor</keyword>
<evidence type="ECO:0000256" key="10">
    <source>
        <dbReference type="ARBA" id="ARBA00023157"/>
    </source>
</evidence>
<dbReference type="Ensembl" id="ENSSSCT00030095983.1">
    <property type="protein sequence ID" value="ENSSSCP00030044232.1"/>
    <property type="gene ID" value="ENSSSCG00030068625.1"/>
</dbReference>
<comment type="function">
    <text evidence="12">Cytokine produced by activated CD4-positive helper T-cells and to a lesser extend activated CD8-positive T-cells and natural killer (NK) cells that plays pivotal roles in the immune response and tolerance. Binds to a receptor complex composed of either the high-affinity trimeric IL-2R (IL2RA/CD25, IL2RB/CD122 and IL2RG/CD132) or the low-affinity dimeric IL-2R (IL2RB and IL2RG). Interaction with the receptor leads to oligomerization and conformation changes in the IL-2R subunits resulting in downstream signaling starting with phosphorylation of JAK1 and JAK3. In turn, JAK1 and JAK3 phosphorylate the receptor to form a docking site leading to the phosphorylation of several substrates including STAT5. This process leads to activation of several pathways including STAT, phosphoinositide-3-kinase/PI3K and mitogen-activated protein kinase/MAPK pathways. Functions as a T-cell growth factor and can increase NK-cell cytolytic activity as well. Promotes strong proliferation of activated B-cells and subsequently immunoglobulin production. Plays a pivotal role in regulating the adaptive immune system by controlling the survival and proliferation of regulatory T-cells, which are required for the maintenance of immune tolerance. Moreover, participates in the differentiation and homeostasis of effector T-cell subsets, including Th1, Th2, Th17 as well as memory CD8-positive T-cells.</text>
</comment>
<keyword evidence="10 12" id="KW-1015">Disulfide bond</keyword>
<keyword evidence="9 12" id="KW-1064">Adaptive immunity</keyword>
<dbReference type="PANTHER" id="PTHR48487">
    <property type="entry name" value="INTERLEUKIN-2"/>
    <property type="match status" value="1"/>
</dbReference>
<evidence type="ECO:0000256" key="7">
    <source>
        <dbReference type="ARBA" id="ARBA00022859"/>
    </source>
</evidence>
<dbReference type="AlphaFoldDB" id="A0A8D1EC95"/>
<dbReference type="Gene3D" id="1.20.1250.10">
    <property type="match status" value="2"/>
</dbReference>
<evidence type="ECO:0000313" key="13">
    <source>
        <dbReference type="Ensembl" id="ENSSSCP00040020204.1"/>
    </source>
</evidence>
<dbReference type="GO" id="GO:0005615">
    <property type="term" value="C:extracellular space"/>
    <property type="evidence" value="ECO:0007669"/>
    <property type="project" value="UniProtKB-KW"/>
</dbReference>
<evidence type="ECO:0000256" key="12">
    <source>
        <dbReference type="RuleBase" id="RU363134"/>
    </source>
</evidence>
<keyword evidence="5 12" id="KW-0964">Secreted</keyword>
<dbReference type="SMART" id="SM00189">
    <property type="entry name" value="IL2"/>
    <property type="match status" value="1"/>
</dbReference>
<dbReference type="Ensembl" id="ENSSSCT00055034440.1">
    <property type="protein sequence ID" value="ENSSSCP00055027362.1"/>
    <property type="gene ID" value="ENSSSCG00055017553.1"/>
</dbReference>
<dbReference type="PROSITE" id="PS00424">
    <property type="entry name" value="INTERLEUKIN_2"/>
    <property type="match status" value="1"/>
</dbReference>
<sequence>MYKMQLLCCIALTLALMANGAPTSSSTKNTKKQLEPLLLDLQLLLKEVKVSLFPFLLKLLHLIFLTGAFFKITSVMLSQNYENADLSRMLTFKFYMPKQATELKHLQCLVEELKALEGVLNLGQSKNSDSANIKESMNNINVTVLELKGSETSFKCEYDDETVTAVEFLNKWITFCQSIYSTLT</sequence>
<dbReference type="InterPro" id="IPR000779">
    <property type="entry name" value="IL-2"/>
</dbReference>
<dbReference type="GO" id="GO:0005134">
    <property type="term" value="F:interleukin-2 receptor binding"/>
    <property type="evidence" value="ECO:0007669"/>
    <property type="project" value="InterPro"/>
</dbReference>
<dbReference type="Ensembl" id="ENSSSCT00045008509.1">
    <property type="protein sequence ID" value="ENSSSCP00045005765.1"/>
    <property type="gene ID" value="ENSSSCG00045005117.1"/>
</dbReference>
<accession>A0A8D1EC95</accession>
<reference evidence="13" key="1">
    <citation type="submission" date="2025-05" db="UniProtKB">
        <authorList>
            <consortium name="Ensembl"/>
        </authorList>
    </citation>
    <scope>IDENTIFICATION</scope>
</reference>
<dbReference type="Proteomes" id="UP000694571">
    <property type="component" value="Unplaced"/>
</dbReference>
<dbReference type="Ensembl" id="ENSSSCT00025048205.1">
    <property type="protein sequence ID" value="ENSSSCP00025020655.1"/>
    <property type="gene ID" value="ENSSSCG00025035360.1"/>
</dbReference>
<comment type="similarity">
    <text evidence="2 12">Belongs to the IL-2 family.</text>
</comment>
<dbReference type="Pfam" id="PF00715">
    <property type="entry name" value="IL2"/>
    <property type="match status" value="2"/>
</dbReference>
<protein>
    <recommendedName>
        <fullName evidence="3 12">Interleukin-2</fullName>
        <shortName evidence="12">IL-2</shortName>
    </recommendedName>
</protein>
<evidence type="ECO:0000256" key="9">
    <source>
        <dbReference type="ARBA" id="ARBA00023130"/>
    </source>
</evidence>
<evidence type="ECO:0000256" key="11">
    <source>
        <dbReference type="ARBA" id="ARBA00023180"/>
    </source>
</evidence>
<dbReference type="Ensembl" id="ENSSSCT00035004216.1">
    <property type="protein sequence ID" value="ENSSSCP00035001425.1"/>
    <property type="gene ID" value="ENSSSCG00035003404.1"/>
</dbReference>
<keyword evidence="7 12" id="KW-0391">Immunity</keyword>
<evidence type="ECO:0000256" key="6">
    <source>
        <dbReference type="ARBA" id="ARBA00022729"/>
    </source>
</evidence>
<evidence type="ECO:0000256" key="1">
    <source>
        <dbReference type="ARBA" id="ARBA00004613"/>
    </source>
</evidence>
<keyword evidence="4 12" id="KW-0202">Cytokine</keyword>
<dbReference type="GO" id="GO:0008083">
    <property type="term" value="F:growth factor activity"/>
    <property type="evidence" value="ECO:0007669"/>
    <property type="project" value="UniProtKB-KW"/>
</dbReference>
<feature type="signal peptide" evidence="12">
    <location>
        <begin position="1"/>
        <end position="20"/>
    </location>
</feature>
<dbReference type="Ensembl" id="ENSSSCT00040048417.1">
    <property type="protein sequence ID" value="ENSSSCP00040020204.1"/>
    <property type="gene ID" value="ENSSSCG00040036073.1"/>
</dbReference>
<dbReference type="SUPFAM" id="SSF47266">
    <property type="entry name" value="4-helical cytokines"/>
    <property type="match status" value="1"/>
</dbReference>
<keyword evidence="11" id="KW-0325">Glycoprotein</keyword>
<organism evidence="13 14">
    <name type="scientific">Sus scrofa</name>
    <name type="common">Pig</name>
    <dbReference type="NCBI Taxonomy" id="9823"/>
    <lineage>
        <taxon>Eukaryota</taxon>
        <taxon>Metazoa</taxon>
        <taxon>Chordata</taxon>
        <taxon>Craniata</taxon>
        <taxon>Vertebrata</taxon>
        <taxon>Euteleostomi</taxon>
        <taxon>Mammalia</taxon>
        <taxon>Eutheria</taxon>
        <taxon>Laurasiatheria</taxon>
        <taxon>Artiodactyla</taxon>
        <taxon>Suina</taxon>
        <taxon>Suidae</taxon>
        <taxon>Sus</taxon>
    </lineage>
</organism>
<dbReference type="Proteomes" id="UP000694727">
    <property type="component" value="Unplaced"/>
</dbReference>
<dbReference type="Proteomes" id="UP000694570">
    <property type="component" value="Unplaced"/>
</dbReference>
<name>A0A8D1EC95_PIG</name>
<dbReference type="PANTHER" id="PTHR48487:SF1">
    <property type="entry name" value="INTERLEUKIN-2"/>
    <property type="match status" value="1"/>
</dbReference>
<dbReference type="Proteomes" id="UP000694726">
    <property type="component" value="Unplaced"/>
</dbReference>
<dbReference type="GO" id="GO:0002250">
    <property type="term" value="P:adaptive immune response"/>
    <property type="evidence" value="ECO:0007669"/>
    <property type="project" value="UniProtKB-KW"/>
</dbReference>
<dbReference type="Proteomes" id="UP000694724">
    <property type="component" value="Unplaced"/>
</dbReference>
<evidence type="ECO:0000256" key="8">
    <source>
        <dbReference type="ARBA" id="ARBA00023030"/>
    </source>
</evidence>
<evidence type="ECO:0000256" key="5">
    <source>
        <dbReference type="ARBA" id="ARBA00022525"/>
    </source>
</evidence>
<dbReference type="Ensembl" id="ENSSSCT00050053997.1">
    <property type="protein sequence ID" value="ENSSSCP00050022741.1"/>
    <property type="gene ID" value="ENSSSCG00050039970.1"/>
</dbReference>
<dbReference type="GO" id="GO:0005125">
    <property type="term" value="F:cytokine activity"/>
    <property type="evidence" value="ECO:0007669"/>
    <property type="project" value="UniProtKB-KW"/>
</dbReference>
<evidence type="ECO:0000313" key="14">
    <source>
        <dbReference type="Proteomes" id="UP000694722"/>
    </source>
</evidence>
<evidence type="ECO:0000256" key="3">
    <source>
        <dbReference type="ARBA" id="ARBA00019453"/>
    </source>
</evidence>